<sequence>MKNLMSLMKAKYMYFIIILISAFILSTEPNINVNDKYHLATKASYNETKPDFNGFKNVNEKKEAFITYMLDAIRIANNEICGEKKQVNKLTLSYKKNKTLNENQQQKLDLYIDYYKISRSNSISKQLQYLDIKLGTTPTSFLLAQAILESGWGTSRFARDYNNYFGLHCFKKGCGVKANRADVYLEVFKSADDSILGYYHRLNTGSKFEAFRIARDKVNQKQLSIDDLLNTLDEYSELNEGEYQTRLKSVIKYNKLDQYDKLLQC</sequence>
<evidence type="ECO:0000313" key="4">
    <source>
        <dbReference type="Proteomes" id="UP000251120"/>
    </source>
</evidence>
<dbReference type="PANTHER" id="PTHR40572:SF1">
    <property type="entry name" value="PROTEIN BAX"/>
    <property type="match status" value="1"/>
</dbReference>
<protein>
    <submittedName>
        <fullName evidence="2">BAX protein</fullName>
    </submittedName>
</protein>
<dbReference type="OrthoDB" id="9788155at2"/>
<dbReference type="EMBL" id="CP043424">
    <property type="protein sequence ID" value="QIW12018.1"/>
    <property type="molecule type" value="Genomic_DNA"/>
</dbReference>
<dbReference type="KEGG" id="fad:CDH04_04855"/>
<dbReference type="EMBL" id="CP021781">
    <property type="protein sequence ID" value="AXA33783.1"/>
    <property type="molecule type" value="Genomic_DNA"/>
</dbReference>
<dbReference type="InterPro" id="IPR002901">
    <property type="entry name" value="MGlyc_endo_b_GlcNAc-like_dom"/>
</dbReference>
<dbReference type="SMART" id="SM00047">
    <property type="entry name" value="LYZ2"/>
    <property type="match status" value="1"/>
</dbReference>
<dbReference type="Gene3D" id="1.10.530.10">
    <property type="match status" value="1"/>
</dbReference>
<reference evidence="2 4" key="1">
    <citation type="submission" date="2017-06" db="EMBL/GenBank/DDBJ databases">
        <title>Complete genome of Francisella adeliensis.</title>
        <authorList>
            <person name="Vallesi A."/>
            <person name="Sjodin A."/>
        </authorList>
    </citation>
    <scope>NUCLEOTIDE SEQUENCE [LARGE SCALE GENOMIC DNA]</scope>
    <source>
        <strain evidence="2 4">FDC440</strain>
    </source>
</reference>
<dbReference type="AlphaFoldDB" id="A0A2Z4XZC6"/>
<dbReference type="GO" id="GO:0004040">
    <property type="term" value="F:amidase activity"/>
    <property type="evidence" value="ECO:0007669"/>
    <property type="project" value="InterPro"/>
</dbReference>
<accession>A0A2Z4XZC6</accession>
<dbReference type="RefSeq" id="WP_112869957.1">
    <property type="nucleotide sequence ID" value="NZ_CP021781.1"/>
</dbReference>
<proteinExistence type="predicted"/>
<dbReference type="Proteomes" id="UP000251120">
    <property type="component" value="Chromosome"/>
</dbReference>
<name>A0A2Z4XZC6_9GAMM</name>
<organism evidence="2 4">
    <name type="scientific">Francisella adeliensis</name>
    <dbReference type="NCBI Taxonomy" id="2007306"/>
    <lineage>
        <taxon>Bacteria</taxon>
        <taxon>Pseudomonadati</taxon>
        <taxon>Pseudomonadota</taxon>
        <taxon>Gammaproteobacteria</taxon>
        <taxon>Thiotrichales</taxon>
        <taxon>Francisellaceae</taxon>
        <taxon>Francisella</taxon>
    </lineage>
</organism>
<gene>
    <name evidence="2" type="ORF">CDH04_04855</name>
    <name evidence="3" type="ORF">FZC43_04860</name>
</gene>
<dbReference type="Pfam" id="PF01832">
    <property type="entry name" value="Glucosaminidase"/>
    <property type="match status" value="1"/>
</dbReference>
<evidence type="ECO:0000313" key="5">
    <source>
        <dbReference type="Proteomes" id="UP000681131"/>
    </source>
</evidence>
<keyword evidence="5" id="KW-1185">Reference proteome</keyword>
<evidence type="ECO:0000313" key="3">
    <source>
        <dbReference type="EMBL" id="QIW12018.1"/>
    </source>
</evidence>
<dbReference type="InterPro" id="IPR053195">
    <property type="entry name" value="Bax-like"/>
</dbReference>
<evidence type="ECO:0000259" key="1">
    <source>
        <dbReference type="SMART" id="SM00047"/>
    </source>
</evidence>
<dbReference type="Proteomes" id="UP000681131">
    <property type="component" value="Chromosome"/>
</dbReference>
<dbReference type="PANTHER" id="PTHR40572">
    <property type="entry name" value="PROTEIN BAX"/>
    <property type="match status" value="1"/>
</dbReference>
<reference evidence="3 5" key="2">
    <citation type="submission" date="2019-08" db="EMBL/GenBank/DDBJ databases">
        <title>Complete genome sequences of Francisella adeliensis (FSC1325 and FSC1326).</title>
        <authorList>
            <person name="Ohrman C."/>
            <person name="Uneklint I."/>
            <person name="Vallesi A."/>
            <person name="Karlsson L."/>
            <person name="Sjodin A."/>
        </authorList>
    </citation>
    <scope>NUCLEOTIDE SEQUENCE [LARGE SCALE GENOMIC DNA]</scope>
    <source>
        <strain evidence="3 5">FSC1325</strain>
    </source>
</reference>
<feature type="domain" description="Mannosyl-glycoprotein endo-beta-N-acetylglucosamidase-like" evidence="1">
    <location>
        <begin position="116"/>
        <end position="236"/>
    </location>
</feature>
<evidence type="ECO:0000313" key="2">
    <source>
        <dbReference type="EMBL" id="AXA33783.1"/>
    </source>
</evidence>